<feature type="region of interest" description="Disordered" evidence="2">
    <location>
        <begin position="456"/>
        <end position="513"/>
    </location>
</feature>
<evidence type="ECO:0000313" key="4">
    <source>
        <dbReference type="Ensembl" id="ENSACLP00000033072.2"/>
    </source>
</evidence>
<dbReference type="PANTHER" id="PTHR21705:SF10">
    <property type="entry name" value="FHF COMPLEX SUBUNIT HOOK INTERACTING PROTEIN 2A"/>
    <property type="match status" value="1"/>
</dbReference>
<keyword evidence="5" id="KW-1185">Reference proteome</keyword>
<evidence type="ECO:0000313" key="5">
    <source>
        <dbReference type="Proteomes" id="UP000265100"/>
    </source>
</evidence>
<reference evidence="4" key="2">
    <citation type="submission" date="2025-08" db="UniProtKB">
        <authorList>
            <consortium name="Ensembl"/>
        </authorList>
    </citation>
    <scope>IDENTIFICATION</scope>
</reference>
<dbReference type="Bgee" id="ENSACLG00000022393">
    <property type="expression patterns" value="Expressed in muscle tissue and 8 other cell types or tissues"/>
</dbReference>
<dbReference type="PANTHER" id="PTHR21705">
    <property type="entry name" value="RAI16 PROTEIN-RELATED"/>
    <property type="match status" value="1"/>
</dbReference>
<feature type="compositionally biased region" description="Low complexity" evidence="2">
    <location>
        <begin position="215"/>
        <end position="224"/>
    </location>
</feature>
<organism evidence="4 5">
    <name type="scientific">Astatotilapia calliptera</name>
    <name type="common">Eastern happy</name>
    <name type="synonym">Chromis callipterus</name>
    <dbReference type="NCBI Taxonomy" id="8154"/>
    <lineage>
        <taxon>Eukaryota</taxon>
        <taxon>Metazoa</taxon>
        <taxon>Chordata</taxon>
        <taxon>Craniata</taxon>
        <taxon>Vertebrata</taxon>
        <taxon>Euteleostomi</taxon>
        <taxon>Actinopterygii</taxon>
        <taxon>Neopterygii</taxon>
        <taxon>Teleostei</taxon>
        <taxon>Neoteleostei</taxon>
        <taxon>Acanthomorphata</taxon>
        <taxon>Ovalentaria</taxon>
        <taxon>Cichlomorphae</taxon>
        <taxon>Cichliformes</taxon>
        <taxon>Cichlidae</taxon>
        <taxon>African cichlids</taxon>
        <taxon>Pseudocrenilabrinae</taxon>
        <taxon>Haplochromini</taxon>
        <taxon>Astatotilapia</taxon>
    </lineage>
</organism>
<reference evidence="4" key="1">
    <citation type="submission" date="2018-05" db="EMBL/GenBank/DDBJ databases">
        <authorList>
            <person name="Datahose"/>
        </authorList>
    </citation>
    <scope>NUCLEOTIDE SEQUENCE</scope>
</reference>
<dbReference type="GeneTree" id="ENSGT00950000182936"/>
<dbReference type="InterPro" id="IPR045668">
    <property type="entry name" value="FHIP_KELAA_motif"/>
</dbReference>
<dbReference type="InterPro" id="IPR019384">
    <property type="entry name" value="FHIP"/>
</dbReference>
<dbReference type="Pfam" id="PF10257">
    <property type="entry name" value="RAI16-like"/>
    <property type="match status" value="2"/>
</dbReference>
<accession>A0A3P8QW13</accession>
<feature type="region of interest" description="Disordered" evidence="2">
    <location>
        <begin position="175"/>
        <end position="224"/>
    </location>
</feature>
<dbReference type="Ensembl" id="ENSACLT00000033854.2">
    <property type="protein sequence ID" value="ENSACLP00000033072.2"/>
    <property type="gene ID" value="ENSACLG00000022393.2"/>
</dbReference>
<evidence type="ECO:0000256" key="1">
    <source>
        <dbReference type="ARBA" id="ARBA00024336"/>
    </source>
</evidence>
<feature type="domain" description="FHF complex subunit HOOK-interacting protein C-terminal" evidence="3">
    <location>
        <begin position="583"/>
        <end position="675"/>
    </location>
</feature>
<dbReference type="AlphaFoldDB" id="A0A3P8QW13"/>
<sequence>IFSKFIFQLAPSLPLQEDFVYHWKAITHYYIETSDDKAPVTDTNIPSHLEQMLDILTQEEAERESGETGPCMEYLLHHKILETLYTLGKADCPPGMKQQVLTFYTKLLAHIRQPLLPHINVHRPVQKLIRLCGEVLAAPTENEEIQFLCIVCAKLKQDPYLVNFFLENKSKRPEIKSPVATEGGKENALSPDTGQSLAQEQADHQDEPQAAAAVSTSSPTSNNNSNNYNLVTSLLNLTKSPVSFEIMSCVIYFSCPQDGRIVVKACEGLMLLVSLPEPAAAKCLTENTELLTHKYLSEDAAVFTGKRALISFLSWLDYCDQLIKEAQKSAAAVMAKAVRERFFVSVMEPQLMQTSEVGILTSTALLNRIIRQVTSEALLQEMVYFLLGEEREPETSATIAQNPLRHRLIEHCDHLSDEISIMTLRLFEQLIQKPNQHILHNLVLRSLEERNYLENKPQEEREPLENGQPHDAVDLEEDPLFGDDLSPERKLSGSDWLSTSPPQSPDHSKSEGKTEVHKIVNSFLCLVPDEAKSSYHVEGTGYDTYLRDAHRQFRDYCGICQRWDWRGNPKPFEKCNLDIPFFEGHFLKVLFDRMGRILDQPYDVNLQVTAVLSKLSLLPHPHLNEYLLDPYINLAPGCRSLFSVIVRVVGDLMLRIHRIPDFTPKLLLVRKRLLGMEPEGITIDHMTLLEGVIVLEEFCKELAAIAFVKYHAAASSSP</sequence>
<proteinExistence type="inferred from homology"/>
<dbReference type="Pfam" id="PF19314">
    <property type="entry name" value="DUF5917"/>
    <property type="match status" value="1"/>
</dbReference>
<comment type="similarity">
    <text evidence="1">Belongs to the FHIP family.</text>
</comment>
<feature type="compositionally biased region" description="Polar residues" evidence="2">
    <location>
        <begin position="190"/>
        <end position="199"/>
    </location>
</feature>
<evidence type="ECO:0000259" key="3">
    <source>
        <dbReference type="Pfam" id="PF19314"/>
    </source>
</evidence>
<name>A0A3P8QW13_ASTCA</name>
<dbReference type="Pfam" id="PF19311">
    <property type="entry name" value="KELAA"/>
    <property type="match status" value="1"/>
</dbReference>
<reference evidence="4" key="3">
    <citation type="submission" date="2025-09" db="UniProtKB">
        <authorList>
            <consortium name="Ensembl"/>
        </authorList>
    </citation>
    <scope>IDENTIFICATION</scope>
</reference>
<protein>
    <recommendedName>
        <fullName evidence="3">FHF complex subunit HOOK-interacting protein C-terminal domain-containing protein</fullName>
    </recommendedName>
</protein>
<dbReference type="Proteomes" id="UP000265100">
    <property type="component" value="Chromosome 13"/>
</dbReference>
<evidence type="ECO:0000256" key="2">
    <source>
        <dbReference type="SAM" id="MobiDB-lite"/>
    </source>
</evidence>
<dbReference type="InterPro" id="IPR045669">
    <property type="entry name" value="FHIP_C"/>
</dbReference>